<dbReference type="PANTHER" id="PTHR44099:SF4">
    <property type="entry name" value="RABCONNECTIN-3B, ISOFORM A"/>
    <property type="match status" value="1"/>
</dbReference>
<dbReference type="GO" id="GO:0005737">
    <property type="term" value="C:cytoplasm"/>
    <property type="evidence" value="ECO:0007669"/>
    <property type="project" value="TreeGrafter"/>
</dbReference>
<keyword evidence="5" id="KW-1185">Reference proteome</keyword>
<name>A0AA88LD65_ARTSF</name>
<dbReference type="InterPro" id="IPR015943">
    <property type="entry name" value="WD40/YVTN_repeat-like_dom_sf"/>
</dbReference>
<dbReference type="Pfam" id="PF00400">
    <property type="entry name" value="WD40"/>
    <property type="match status" value="2"/>
</dbReference>
<keyword evidence="1 3" id="KW-0853">WD repeat</keyword>
<dbReference type="InterPro" id="IPR001680">
    <property type="entry name" value="WD40_rpt"/>
</dbReference>
<proteinExistence type="predicted"/>
<comment type="caution">
    <text evidence="4">The sequence shown here is derived from an EMBL/GenBank/DDBJ whole genome shotgun (WGS) entry which is preliminary data.</text>
</comment>
<dbReference type="EMBL" id="JAVRJZ010000002">
    <property type="protein sequence ID" value="KAK2726042.1"/>
    <property type="molecule type" value="Genomic_DNA"/>
</dbReference>
<protein>
    <recommendedName>
        <fullName evidence="6">WD repeat-containing protein 7</fullName>
    </recommendedName>
</protein>
<dbReference type="PROSITE" id="PS50082">
    <property type="entry name" value="WD_REPEATS_2"/>
    <property type="match status" value="2"/>
</dbReference>
<keyword evidence="2" id="KW-0677">Repeat</keyword>
<evidence type="ECO:0000256" key="3">
    <source>
        <dbReference type="PROSITE-ProRule" id="PRU00221"/>
    </source>
</evidence>
<organism evidence="4 5">
    <name type="scientific">Artemia franciscana</name>
    <name type="common">Brine shrimp</name>
    <name type="synonym">Artemia sanfranciscana</name>
    <dbReference type="NCBI Taxonomy" id="6661"/>
    <lineage>
        <taxon>Eukaryota</taxon>
        <taxon>Metazoa</taxon>
        <taxon>Ecdysozoa</taxon>
        <taxon>Arthropoda</taxon>
        <taxon>Crustacea</taxon>
        <taxon>Branchiopoda</taxon>
        <taxon>Anostraca</taxon>
        <taxon>Artemiidae</taxon>
        <taxon>Artemia</taxon>
    </lineage>
</organism>
<accession>A0AA88LD65</accession>
<dbReference type="AlphaFoldDB" id="A0AA88LD65"/>
<dbReference type="PROSITE" id="PS00678">
    <property type="entry name" value="WD_REPEATS_1"/>
    <property type="match status" value="1"/>
</dbReference>
<reference evidence="4" key="1">
    <citation type="submission" date="2023-07" db="EMBL/GenBank/DDBJ databases">
        <title>Chromosome-level genome assembly of Artemia franciscana.</title>
        <authorList>
            <person name="Jo E."/>
        </authorList>
    </citation>
    <scope>NUCLEOTIDE SEQUENCE</scope>
    <source>
        <tissue evidence="4">Whole body</tissue>
    </source>
</reference>
<dbReference type="SUPFAM" id="SSF50978">
    <property type="entry name" value="WD40 repeat-like"/>
    <property type="match status" value="2"/>
</dbReference>
<dbReference type="SMART" id="SM00320">
    <property type="entry name" value="WD40"/>
    <property type="match status" value="4"/>
</dbReference>
<dbReference type="PANTHER" id="PTHR44099">
    <property type="entry name" value="RABCONNECTIN-3B, ISOFORM A"/>
    <property type="match status" value="1"/>
</dbReference>
<feature type="repeat" description="WD" evidence="3">
    <location>
        <begin position="445"/>
        <end position="492"/>
    </location>
</feature>
<sequence length="780" mass="86180">MAHSVSQSVVVPLVLWGKSSPTHSISSILVSRNHSTIVTGTSQGQICLWDFDLSSLESKPKCLMLGHTAAITCLVRGSINVDLTNVISASANGEMCSWDLVTGQCLESVKLPYVHTYIQAHHVSSGDYIRLFCIGKYSDILIMDPMTLEISATLTSRYHTDWYSAIHVLKPARRPDDVVLAVTIRGVVRVWTLGGHELKNNETVTENESKQVDCINPVSMTCCVYNQRTVLLVSAQCWQIYDAGDFSLLSSNPAKDGEQWMGGDFIASDRVIIWSSKGRTFMFKLPTNCIVENKNFHNKATDGELPFLYCILGAPSIEPLSQRPAFHYCMVSRDGKVSRWLTRGDANGNIGSWPIPEVSDNQLEQIQQVEFKTPPGESLFNINEDETGEANPNITSSLFITNQGKLACGREDGSIAILQGTPTVMLLLLLRQHPVHKGFPPLLVMKGHRGRVTCLLYPHQFSNRYDSSYLMSGGVDFSTCLWDLHTGALLHRFCVQAGEITQLIVPPPNCSQRVLSSICSIAGDHSAAILNLKERKLVLLASRHVYPISTIKWRPLDDFMMVRCTDGSVYVWQMETGQLDRLVQGMVAEELMNACDENSVLVDVSDSGLANPAVHFFRGLRHRNLAAIRHAAQRGLHELQKLQGGNTGESNENYKIRGSAMSIQGLKMAPKDPESHVIFFDVEALIVQLLTEDYNTMTPHFLEAKGLTNNSEHQRIVSLTRSASPDASKKIAGILAKVKEGAENMQVLIQAKADTVGFKVAAPSPSPSRKGKMFYLTLKP</sequence>
<evidence type="ECO:0000313" key="5">
    <source>
        <dbReference type="Proteomes" id="UP001187531"/>
    </source>
</evidence>
<feature type="repeat" description="WD" evidence="3">
    <location>
        <begin position="541"/>
        <end position="582"/>
    </location>
</feature>
<dbReference type="InterPro" id="IPR049916">
    <property type="entry name" value="WDR72-like"/>
</dbReference>
<dbReference type="InterPro" id="IPR036322">
    <property type="entry name" value="WD40_repeat_dom_sf"/>
</dbReference>
<evidence type="ECO:0008006" key="6">
    <source>
        <dbReference type="Google" id="ProtNLM"/>
    </source>
</evidence>
<evidence type="ECO:0000256" key="1">
    <source>
        <dbReference type="ARBA" id="ARBA00022574"/>
    </source>
</evidence>
<dbReference type="InterPro" id="IPR019775">
    <property type="entry name" value="WD40_repeat_CS"/>
</dbReference>
<gene>
    <name evidence="4" type="ORF">QYM36_000486</name>
</gene>
<dbReference type="Proteomes" id="UP001187531">
    <property type="component" value="Unassembled WGS sequence"/>
</dbReference>
<evidence type="ECO:0000313" key="4">
    <source>
        <dbReference type="EMBL" id="KAK2726042.1"/>
    </source>
</evidence>
<evidence type="ECO:0000256" key="2">
    <source>
        <dbReference type="ARBA" id="ARBA00022737"/>
    </source>
</evidence>
<dbReference type="Gene3D" id="2.130.10.10">
    <property type="entry name" value="YVTN repeat-like/Quinoprotein amine dehydrogenase"/>
    <property type="match status" value="2"/>
</dbReference>